<accession>A0ABV4NXV2</accession>
<protein>
    <submittedName>
        <fullName evidence="1">Phage terminase small subunit</fullName>
    </submittedName>
</protein>
<reference evidence="1 2" key="1">
    <citation type="submission" date="2024-08" db="EMBL/GenBank/DDBJ databases">
        <authorList>
            <person name="Ishaq N."/>
        </authorList>
    </citation>
    <scope>NUCLEOTIDE SEQUENCE [LARGE SCALE GENOMIC DNA]</scope>
    <source>
        <strain evidence="1 2">DSM 18651</strain>
    </source>
</reference>
<dbReference type="InterPro" id="IPR010270">
    <property type="entry name" value="Phage_P2_GpM"/>
</dbReference>
<organism evidence="1 2">
    <name type="scientific">Microbulbifer epialgicus</name>
    <dbReference type="NCBI Taxonomy" id="393907"/>
    <lineage>
        <taxon>Bacteria</taxon>
        <taxon>Pseudomonadati</taxon>
        <taxon>Pseudomonadota</taxon>
        <taxon>Gammaproteobacteria</taxon>
        <taxon>Cellvibrionales</taxon>
        <taxon>Microbulbiferaceae</taxon>
        <taxon>Microbulbifer</taxon>
    </lineage>
</organism>
<gene>
    <name evidence="1" type="primary">gpM</name>
    <name evidence="1" type="ORF">ACCI49_07875</name>
</gene>
<dbReference type="EMBL" id="JBGMEK010000012">
    <property type="protein sequence ID" value="MFA0810839.1"/>
    <property type="molecule type" value="Genomic_DNA"/>
</dbReference>
<proteinExistence type="predicted"/>
<keyword evidence="2" id="KW-1185">Reference proteome</keyword>
<evidence type="ECO:0000313" key="2">
    <source>
        <dbReference type="Proteomes" id="UP001569428"/>
    </source>
</evidence>
<comment type="caution">
    <text evidence="1">The sequence shown here is derived from an EMBL/GenBank/DDBJ whole genome shotgun (WGS) entry which is preliminary data.</text>
</comment>
<dbReference type="Proteomes" id="UP001569428">
    <property type="component" value="Unassembled WGS sequence"/>
</dbReference>
<dbReference type="RefSeq" id="WP_371838411.1">
    <property type="nucleotide sequence ID" value="NZ_JBGMEK010000012.1"/>
</dbReference>
<name>A0ABV4NXV2_9GAMM</name>
<dbReference type="Pfam" id="PF05944">
    <property type="entry name" value="Phage_term_smal"/>
    <property type="match status" value="1"/>
</dbReference>
<sequence length="235" mass="27126">MPFITLQHQAKCKAKVKQEQIQAQIEQGTVEPEALVEITADDSSRELVQVSLERDLELLKDRIDVKEKVELKRQLLPKYLPMVERYRENGEHYQNWPLVYCTIWALDVEQVELALDLAKFAVEQQQKLPTHFKSNDLQTFMVEGFHDWALAQYKANSSASPYLDEVVDLVKTEVWPVINTIALSKLYKVTGMFAERAGHIRGAYSWYEEAETANPGKAGVKTRLQKLHKQLEELL</sequence>
<evidence type="ECO:0000313" key="1">
    <source>
        <dbReference type="EMBL" id="MFA0810839.1"/>
    </source>
</evidence>